<dbReference type="KEGG" id="ptm:GSPATT00017208001"/>
<dbReference type="GeneID" id="5036018"/>
<gene>
    <name evidence="1" type="ORF">GSPATT00017208001</name>
</gene>
<sequence>MIYDKSNVNFLIGENLDEDEQNHDEIIERYLVQDQTQNLNRFTKYVNYLYKPIKYIVMKNQEKIVVQTQEDR</sequence>
<protein>
    <submittedName>
        <fullName evidence="1">Uncharacterized protein</fullName>
    </submittedName>
</protein>
<dbReference type="Proteomes" id="UP000000600">
    <property type="component" value="Unassembled WGS sequence"/>
</dbReference>
<dbReference type="AlphaFoldDB" id="A0DIG9"/>
<dbReference type="RefSeq" id="XP_001450233.1">
    <property type="nucleotide sequence ID" value="XM_001450196.1"/>
</dbReference>
<evidence type="ECO:0000313" key="2">
    <source>
        <dbReference type="Proteomes" id="UP000000600"/>
    </source>
</evidence>
<reference evidence="1 2" key="1">
    <citation type="journal article" date="2006" name="Nature">
        <title>Global trends of whole-genome duplications revealed by the ciliate Paramecium tetraurelia.</title>
        <authorList>
            <consortium name="Genoscope"/>
            <person name="Aury J.-M."/>
            <person name="Jaillon O."/>
            <person name="Duret L."/>
            <person name="Noel B."/>
            <person name="Jubin C."/>
            <person name="Porcel B.M."/>
            <person name="Segurens B."/>
            <person name="Daubin V."/>
            <person name="Anthouard V."/>
            <person name="Aiach N."/>
            <person name="Arnaiz O."/>
            <person name="Billaut A."/>
            <person name="Beisson J."/>
            <person name="Blanc I."/>
            <person name="Bouhouche K."/>
            <person name="Camara F."/>
            <person name="Duharcourt S."/>
            <person name="Guigo R."/>
            <person name="Gogendeau D."/>
            <person name="Katinka M."/>
            <person name="Keller A.-M."/>
            <person name="Kissmehl R."/>
            <person name="Klotz C."/>
            <person name="Koll F."/>
            <person name="Le Moue A."/>
            <person name="Lepere C."/>
            <person name="Malinsky S."/>
            <person name="Nowacki M."/>
            <person name="Nowak J.K."/>
            <person name="Plattner H."/>
            <person name="Poulain J."/>
            <person name="Ruiz F."/>
            <person name="Serrano V."/>
            <person name="Zagulski M."/>
            <person name="Dessen P."/>
            <person name="Betermier M."/>
            <person name="Weissenbach J."/>
            <person name="Scarpelli C."/>
            <person name="Schachter V."/>
            <person name="Sperling L."/>
            <person name="Meyer E."/>
            <person name="Cohen J."/>
            <person name="Wincker P."/>
        </authorList>
    </citation>
    <scope>NUCLEOTIDE SEQUENCE [LARGE SCALE GENOMIC DNA]</scope>
    <source>
        <strain evidence="1 2">Stock d4-2</strain>
    </source>
</reference>
<dbReference type="InParanoid" id="A0DIG9"/>
<dbReference type="HOGENOM" id="CLU_2727679_0_0_1"/>
<proteinExistence type="predicted"/>
<dbReference type="EMBL" id="CT868441">
    <property type="protein sequence ID" value="CAK82836.1"/>
    <property type="molecule type" value="Genomic_DNA"/>
</dbReference>
<organism evidence="1 2">
    <name type="scientific">Paramecium tetraurelia</name>
    <dbReference type="NCBI Taxonomy" id="5888"/>
    <lineage>
        <taxon>Eukaryota</taxon>
        <taxon>Sar</taxon>
        <taxon>Alveolata</taxon>
        <taxon>Ciliophora</taxon>
        <taxon>Intramacronucleata</taxon>
        <taxon>Oligohymenophorea</taxon>
        <taxon>Peniculida</taxon>
        <taxon>Parameciidae</taxon>
        <taxon>Paramecium</taxon>
    </lineage>
</organism>
<name>A0DIG9_PARTE</name>
<evidence type="ECO:0000313" key="1">
    <source>
        <dbReference type="EMBL" id="CAK82836.1"/>
    </source>
</evidence>
<accession>A0DIG9</accession>
<keyword evidence="2" id="KW-1185">Reference proteome</keyword>